<evidence type="ECO:0000256" key="8">
    <source>
        <dbReference type="ARBA" id="ARBA00048679"/>
    </source>
</evidence>
<dbReference type="Pfam" id="PF00069">
    <property type="entry name" value="Pkinase"/>
    <property type="match status" value="1"/>
</dbReference>
<feature type="region of interest" description="Disordered" evidence="9">
    <location>
        <begin position="621"/>
        <end position="671"/>
    </location>
</feature>
<feature type="compositionally biased region" description="Polar residues" evidence="9">
    <location>
        <begin position="660"/>
        <end position="671"/>
    </location>
</feature>
<dbReference type="VEuPathDB" id="FungiDB:DNF11_2399"/>
<dbReference type="GO" id="GO:0004674">
    <property type="term" value="F:protein serine/threonine kinase activity"/>
    <property type="evidence" value="ECO:0007669"/>
    <property type="project" value="UniProtKB-KW"/>
</dbReference>
<feature type="region of interest" description="Disordered" evidence="9">
    <location>
        <begin position="712"/>
        <end position="744"/>
    </location>
</feature>
<organism evidence="11 12">
    <name type="scientific">Malassezia restricta (strain ATCC 96810 / NBRC 103918 / CBS 7877)</name>
    <name type="common">Seborrheic dermatitis infection agent</name>
    <dbReference type="NCBI Taxonomy" id="425264"/>
    <lineage>
        <taxon>Eukaryota</taxon>
        <taxon>Fungi</taxon>
        <taxon>Dikarya</taxon>
        <taxon>Basidiomycota</taxon>
        <taxon>Ustilaginomycotina</taxon>
        <taxon>Malasseziomycetes</taxon>
        <taxon>Malasseziales</taxon>
        <taxon>Malasseziaceae</taxon>
        <taxon>Malassezia</taxon>
    </lineage>
</organism>
<evidence type="ECO:0000313" key="12">
    <source>
        <dbReference type="Proteomes" id="UP000269793"/>
    </source>
</evidence>
<dbReference type="InterPro" id="IPR000719">
    <property type="entry name" value="Prot_kinase_dom"/>
</dbReference>
<dbReference type="GO" id="GO:0007015">
    <property type="term" value="P:actin filament organization"/>
    <property type="evidence" value="ECO:0007669"/>
    <property type="project" value="TreeGrafter"/>
</dbReference>
<dbReference type="GO" id="GO:0000147">
    <property type="term" value="P:actin cortical patch assembly"/>
    <property type="evidence" value="ECO:0007669"/>
    <property type="project" value="TreeGrafter"/>
</dbReference>
<sequence>MATAPVPVIGPFQGQRTLQPGMRVRIGAHLVTVSRFLSSGGFAQVYLVEADVPVPIPGHEHRDTTLVLKHMCVWNKDALASVRGEVEYHRGLRGHESIVHFVEASAASLVGDGWEIFILMEYCAGGGLIDFLNTRLQHRLREDEVLRIFRDVCEAVLIMHHQDPVLVHRDIKIENVLRTTSSPPRFKLCDFGSCFPLLSRRAAKSAEEIQRCERELNQHTTMQYRAPEMIDLGMHVPITEKADIWALGVFLYKLCYYTTPFEAPGAGPAAILQARFEYPDKPLYSSALRALIQSMLQVDAEARPSIDSILESVELQLLSLTTPTPPETVARAKTPTPRPPSIRPVASRTSLRPRSVARPSRVTTPPATQSKAARSSERPDSLILNVSLDDVVARYPSLQELDQAEQVPRQSVKAMVQQLDTESPPRAVSIPMEKSTSASMRDKPAHTLVDVDLSSSDEEHEAPEDVNVRVRPNSSHPHRRPQVLSPAESVHTLLEENSHMEKNTASLPPPSSAPSGDHDDELARLAEHEKALQQLLGEHRPTPAAAPRRASVVPPPPKAKPASLSRRQSTAHEPRVGQLAPLSHKPTPSPPSNTPKDHTQPPTPHASMNEVRNMFEQVSVSAARPATPAPKRTSLVRASSEMRRSSTWDAAKSPHRTYVHQGTSPGLPSTPVSENPIMLAGTNANVATSDAAARVSTMLAQQRDGGVRLTKPVTREAPTYPATRQRAFPVPKPEPDTSPLDTEPEQAFTGVSALIHKWQTHA</sequence>
<feature type="compositionally biased region" description="Low complexity" evidence="9">
    <location>
        <begin position="543"/>
        <end position="552"/>
    </location>
</feature>
<dbReference type="STRING" id="425264.A0A3G2S7W7"/>
<feature type="domain" description="Protein kinase" evidence="10">
    <location>
        <begin position="31"/>
        <end position="318"/>
    </location>
</feature>
<feature type="region of interest" description="Disordered" evidence="9">
    <location>
        <begin position="321"/>
        <end position="381"/>
    </location>
</feature>
<comment type="catalytic activity">
    <reaction evidence="8">
        <text>L-seryl-[protein] + ATP = O-phospho-L-seryl-[protein] + ADP + H(+)</text>
        <dbReference type="Rhea" id="RHEA:17989"/>
        <dbReference type="Rhea" id="RHEA-COMP:9863"/>
        <dbReference type="Rhea" id="RHEA-COMP:11604"/>
        <dbReference type="ChEBI" id="CHEBI:15378"/>
        <dbReference type="ChEBI" id="CHEBI:29999"/>
        <dbReference type="ChEBI" id="CHEBI:30616"/>
        <dbReference type="ChEBI" id="CHEBI:83421"/>
        <dbReference type="ChEBI" id="CHEBI:456216"/>
        <dbReference type="EC" id="2.7.11.1"/>
    </reaction>
</comment>
<gene>
    <name evidence="11" type="primary">ppk30</name>
    <name evidence="11" type="ORF">DNF11_2399</name>
</gene>
<dbReference type="GO" id="GO:0106310">
    <property type="term" value="F:protein serine kinase activity"/>
    <property type="evidence" value="ECO:0007669"/>
    <property type="project" value="RHEA"/>
</dbReference>
<feature type="region of interest" description="Disordered" evidence="9">
    <location>
        <begin position="405"/>
        <end position="486"/>
    </location>
</feature>
<dbReference type="PROSITE" id="PS50011">
    <property type="entry name" value="PROTEIN_KINASE_DOM"/>
    <property type="match status" value="1"/>
</dbReference>
<protein>
    <recommendedName>
        <fullName evidence="1">non-specific serine/threonine protein kinase</fullName>
        <ecNumber evidence="1">2.7.11.1</ecNumber>
    </recommendedName>
</protein>
<proteinExistence type="predicted"/>
<dbReference type="Proteomes" id="UP000269793">
    <property type="component" value="Chromosome IV"/>
</dbReference>
<evidence type="ECO:0000256" key="7">
    <source>
        <dbReference type="ARBA" id="ARBA00047899"/>
    </source>
</evidence>
<feature type="compositionally biased region" description="Acidic residues" evidence="9">
    <location>
        <begin position="455"/>
        <end position="464"/>
    </location>
</feature>
<dbReference type="PANTHER" id="PTHR22967">
    <property type="entry name" value="SERINE/THREONINE PROTEIN KINASE"/>
    <property type="match status" value="1"/>
</dbReference>
<evidence type="ECO:0000256" key="4">
    <source>
        <dbReference type="ARBA" id="ARBA00022741"/>
    </source>
</evidence>
<dbReference type="SMART" id="SM00220">
    <property type="entry name" value="S_TKc"/>
    <property type="match status" value="1"/>
</dbReference>
<feature type="compositionally biased region" description="Low complexity" evidence="9">
    <location>
        <begin position="622"/>
        <end position="633"/>
    </location>
</feature>
<reference evidence="11 12" key="1">
    <citation type="submission" date="2018-10" db="EMBL/GenBank/DDBJ databases">
        <title>Complete genome sequence of Malassezia restricta CBS 7877.</title>
        <authorList>
            <person name="Morand S.C."/>
            <person name="Bertignac M."/>
            <person name="Iltis A."/>
            <person name="Kolder I."/>
            <person name="Pirovano W."/>
            <person name="Jourdain R."/>
            <person name="Clavaud C."/>
        </authorList>
    </citation>
    <scope>NUCLEOTIDE SEQUENCE [LARGE SCALE GENOMIC DNA]</scope>
    <source>
        <strain evidence="11 12">CBS 7877</strain>
    </source>
</reference>
<dbReference type="SUPFAM" id="SSF56112">
    <property type="entry name" value="Protein kinase-like (PK-like)"/>
    <property type="match status" value="1"/>
</dbReference>
<dbReference type="OrthoDB" id="2018507at2759"/>
<dbReference type="GO" id="GO:0005737">
    <property type="term" value="C:cytoplasm"/>
    <property type="evidence" value="ECO:0007669"/>
    <property type="project" value="TreeGrafter"/>
</dbReference>
<dbReference type="AlphaFoldDB" id="A0A3G2S7W7"/>
<accession>A0A3G2S7W7</accession>
<name>A0A3G2S7W7_MALR7</name>
<evidence type="ECO:0000313" key="11">
    <source>
        <dbReference type="EMBL" id="AYO43349.1"/>
    </source>
</evidence>
<comment type="catalytic activity">
    <reaction evidence="7">
        <text>L-threonyl-[protein] + ATP = O-phospho-L-threonyl-[protein] + ADP + H(+)</text>
        <dbReference type="Rhea" id="RHEA:46608"/>
        <dbReference type="Rhea" id="RHEA-COMP:11060"/>
        <dbReference type="Rhea" id="RHEA-COMP:11605"/>
        <dbReference type="ChEBI" id="CHEBI:15378"/>
        <dbReference type="ChEBI" id="CHEBI:30013"/>
        <dbReference type="ChEBI" id="CHEBI:30616"/>
        <dbReference type="ChEBI" id="CHEBI:61977"/>
        <dbReference type="ChEBI" id="CHEBI:456216"/>
        <dbReference type="EC" id="2.7.11.1"/>
    </reaction>
</comment>
<evidence type="ECO:0000256" key="2">
    <source>
        <dbReference type="ARBA" id="ARBA00022527"/>
    </source>
</evidence>
<evidence type="ECO:0000256" key="5">
    <source>
        <dbReference type="ARBA" id="ARBA00022777"/>
    </source>
</evidence>
<dbReference type="GO" id="GO:0005524">
    <property type="term" value="F:ATP binding"/>
    <property type="evidence" value="ECO:0007669"/>
    <property type="project" value="UniProtKB-KW"/>
</dbReference>
<keyword evidence="5 11" id="KW-0418">Kinase</keyword>
<feature type="compositionally biased region" description="Polar residues" evidence="9">
    <location>
        <begin position="361"/>
        <end position="373"/>
    </location>
</feature>
<keyword evidence="4" id="KW-0547">Nucleotide-binding</keyword>
<keyword evidence="12" id="KW-1185">Reference proteome</keyword>
<dbReference type="InterPro" id="IPR011009">
    <property type="entry name" value="Kinase-like_dom_sf"/>
</dbReference>
<dbReference type="Gene3D" id="1.10.510.10">
    <property type="entry name" value="Transferase(Phosphotransferase) domain 1"/>
    <property type="match status" value="1"/>
</dbReference>
<evidence type="ECO:0000256" key="9">
    <source>
        <dbReference type="SAM" id="MobiDB-lite"/>
    </source>
</evidence>
<evidence type="ECO:0000256" key="1">
    <source>
        <dbReference type="ARBA" id="ARBA00012513"/>
    </source>
</evidence>
<dbReference type="EMBL" id="CP033151">
    <property type="protein sequence ID" value="AYO43349.1"/>
    <property type="molecule type" value="Genomic_DNA"/>
</dbReference>
<keyword evidence="6" id="KW-0067">ATP-binding</keyword>
<keyword evidence="2" id="KW-0723">Serine/threonine-protein kinase</keyword>
<feature type="region of interest" description="Disordered" evidence="9">
    <location>
        <begin position="499"/>
        <end position="519"/>
    </location>
</feature>
<evidence type="ECO:0000256" key="6">
    <source>
        <dbReference type="ARBA" id="ARBA00022840"/>
    </source>
</evidence>
<dbReference type="PANTHER" id="PTHR22967:SF57">
    <property type="entry name" value="AUXILIN, ISOFORM A-RELATED"/>
    <property type="match status" value="1"/>
</dbReference>
<evidence type="ECO:0000256" key="3">
    <source>
        <dbReference type="ARBA" id="ARBA00022679"/>
    </source>
</evidence>
<dbReference type="EC" id="2.7.11.1" evidence="1"/>
<feature type="region of interest" description="Disordered" evidence="9">
    <location>
        <begin position="540"/>
        <end position="607"/>
    </location>
</feature>
<keyword evidence="3 11" id="KW-0808">Transferase</keyword>
<evidence type="ECO:0000259" key="10">
    <source>
        <dbReference type="PROSITE" id="PS50011"/>
    </source>
</evidence>